<organism evidence="1">
    <name type="scientific">bioreactor metagenome</name>
    <dbReference type="NCBI Taxonomy" id="1076179"/>
    <lineage>
        <taxon>unclassified sequences</taxon>
        <taxon>metagenomes</taxon>
        <taxon>ecological metagenomes</taxon>
    </lineage>
</organism>
<dbReference type="Gene3D" id="2.120.10.30">
    <property type="entry name" value="TolB, C-terminal domain"/>
    <property type="match status" value="1"/>
</dbReference>
<proteinExistence type="predicted"/>
<reference evidence="1" key="1">
    <citation type="submission" date="2019-08" db="EMBL/GenBank/DDBJ databases">
        <authorList>
            <person name="Kucharzyk K."/>
            <person name="Murdoch R.W."/>
            <person name="Higgins S."/>
            <person name="Loffler F."/>
        </authorList>
    </citation>
    <scope>NUCLEOTIDE SEQUENCE</scope>
</reference>
<dbReference type="AlphaFoldDB" id="A0A644ZK06"/>
<evidence type="ECO:0000313" key="1">
    <source>
        <dbReference type="EMBL" id="MPM40658.1"/>
    </source>
</evidence>
<dbReference type="Pfam" id="PF17170">
    <property type="entry name" value="DUF5128"/>
    <property type="match status" value="1"/>
</dbReference>
<name>A0A644ZK06_9ZZZZ</name>
<sequence>MLVIGLLSFVCLLGSCEEGKKKSKRQTLDSCNVIASRDYIDGEDFLTCNLSEVKDTFNISLSSLVSSLEVVRLENSEEAFVDTEGHTLVSDNYIGIYSVMTSQYKLFGRDGKFLNNIGTKGQGPNEYYAVYDSYIDEKNNRIFLFPWMDKKILVFDLKGNPLPTIPLPYLVHKGKFQIDVDKKEITILVLPFSDTKSVVWRQDFNGNLIQEVKSLSFVIDPGDYSNEVYSWQNTENIDFSLSHWEPKEDTLYQYKIVSNVLQPKLTIKFGSKEIVRHFYVDLPNHYLIKLVNPQFPDESGQFITPRSPQIIIDKSSLKGCYCNLKIDLLGNIDGPAWTTYNRGYFIANIYPEELKAQIKRSLLSPALLSPAIKQKISNLNKIITEDDNNIILIGKLKESLLNSIEK</sequence>
<comment type="caution">
    <text evidence="1">The sequence shown here is derived from an EMBL/GenBank/DDBJ whole genome shotgun (WGS) entry which is preliminary data.</text>
</comment>
<accession>A0A644ZK06</accession>
<dbReference type="EMBL" id="VSSQ01009081">
    <property type="protein sequence ID" value="MPM40658.1"/>
    <property type="molecule type" value="Genomic_DNA"/>
</dbReference>
<protein>
    <recommendedName>
        <fullName evidence="2">6-bladed beta-propeller</fullName>
    </recommendedName>
</protein>
<gene>
    <name evidence="1" type="ORF">SDC9_87304</name>
</gene>
<dbReference type="InterPro" id="IPR011042">
    <property type="entry name" value="6-blade_b-propeller_TolB-like"/>
</dbReference>
<evidence type="ECO:0008006" key="2">
    <source>
        <dbReference type="Google" id="ProtNLM"/>
    </source>
</evidence>